<evidence type="ECO:0000256" key="1">
    <source>
        <dbReference type="SAM" id="SignalP"/>
    </source>
</evidence>
<sequence length="172" mass="18318">MRLRPRPRRLLSAALATAATVAALLTPTAAGVAAAAPARPNDAWVPCTAASPVNVVFTGGFSFINGMRFCVGAYQLVMQHDGNMVIYGNTGVALWDTQTEGFPGDHAIMQSDGNLVVYQGTQWLWNSRTGGRPGAYLCFQTDGNLVVYGPPEMTPTDNCDPRNSPALWASKT</sequence>
<dbReference type="Proteomes" id="UP001500037">
    <property type="component" value="Unassembled WGS sequence"/>
</dbReference>
<dbReference type="RefSeq" id="WP_344441901.1">
    <property type="nucleotide sequence ID" value="NZ_BAAALF010000040.1"/>
</dbReference>
<dbReference type="InterPro" id="IPR036426">
    <property type="entry name" value="Bulb-type_lectin_dom_sf"/>
</dbReference>
<reference evidence="3 4" key="1">
    <citation type="journal article" date="2019" name="Int. J. Syst. Evol. Microbiol.">
        <title>The Global Catalogue of Microorganisms (GCM) 10K type strain sequencing project: providing services to taxonomists for standard genome sequencing and annotation.</title>
        <authorList>
            <consortium name="The Broad Institute Genomics Platform"/>
            <consortium name="The Broad Institute Genome Sequencing Center for Infectious Disease"/>
            <person name="Wu L."/>
            <person name="Ma J."/>
        </authorList>
    </citation>
    <scope>NUCLEOTIDE SEQUENCE [LARGE SCALE GENOMIC DNA]</scope>
    <source>
        <strain evidence="3 4">JCM 13004</strain>
    </source>
</reference>
<feature type="signal peptide" evidence="1">
    <location>
        <begin position="1"/>
        <end position="35"/>
    </location>
</feature>
<evidence type="ECO:0000259" key="2">
    <source>
        <dbReference type="PROSITE" id="PS50927"/>
    </source>
</evidence>
<dbReference type="Gene3D" id="2.90.10.10">
    <property type="entry name" value="Bulb-type lectin domain"/>
    <property type="match status" value="1"/>
</dbReference>
<dbReference type="SMART" id="SM00108">
    <property type="entry name" value="B_lectin"/>
    <property type="match status" value="1"/>
</dbReference>
<keyword evidence="1" id="KW-0732">Signal</keyword>
<feature type="domain" description="Bulb-type lectin" evidence="2">
    <location>
        <begin position="48"/>
        <end position="160"/>
    </location>
</feature>
<evidence type="ECO:0000313" key="3">
    <source>
        <dbReference type="EMBL" id="GAA1236797.1"/>
    </source>
</evidence>
<evidence type="ECO:0000313" key="4">
    <source>
        <dbReference type="Proteomes" id="UP001500037"/>
    </source>
</evidence>
<dbReference type="EMBL" id="BAAALF010000040">
    <property type="protein sequence ID" value="GAA1236797.1"/>
    <property type="molecule type" value="Genomic_DNA"/>
</dbReference>
<dbReference type="InterPro" id="IPR001480">
    <property type="entry name" value="Bulb-type_lectin_dom"/>
</dbReference>
<dbReference type="Gene3D" id="2.90.10.30">
    <property type="match status" value="1"/>
</dbReference>
<comment type="caution">
    <text evidence="3">The sequence shown here is derived from an EMBL/GenBank/DDBJ whole genome shotgun (WGS) entry which is preliminary data.</text>
</comment>
<accession>A0ABN1W5T2</accession>
<organism evidence="3 4">
    <name type="scientific">Kitasatospora nipponensis</name>
    <dbReference type="NCBI Taxonomy" id="258049"/>
    <lineage>
        <taxon>Bacteria</taxon>
        <taxon>Bacillati</taxon>
        <taxon>Actinomycetota</taxon>
        <taxon>Actinomycetes</taxon>
        <taxon>Kitasatosporales</taxon>
        <taxon>Streptomycetaceae</taxon>
        <taxon>Kitasatospora</taxon>
    </lineage>
</organism>
<keyword evidence="4" id="KW-1185">Reference proteome</keyword>
<dbReference type="SUPFAM" id="SSF51110">
    <property type="entry name" value="alpha-D-mannose-specific plant lectins"/>
    <property type="match status" value="1"/>
</dbReference>
<protein>
    <recommendedName>
        <fullName evidence="2">Bulb-type lectin domain-containing protein</fullName>
    </recommendedName>
</protein>
<feature type="chain" id="PRO_5046770480" description="Bulb-type lectin domain-containing protein" evidence="1">
    <location>
        <begin position="36"/>
        <end position="172"/>
    </location>
</feature>
<dbReference type="PROSITE" id="PS50927">
    <property type="entry name" value="BULB_LECTIN"/>
    <property type="match status" value="1"/>
</dbReference>
<name>A0ABN1W5T2_9ACTN</name>
<proteinExistence type="predicted"/>
<gene>
    <name evidence="3" type="ORF">GCM10009665_28720</name>
</gene>